<reference evidence="1" key="1">
    <citation type="submission" date="2016-10" db="EMBL/GenBank/DDBJ databases">
        <authorList>
            <person name="Benchimol M."/>
            <person name="Almeida L.G."/>
            <person name="Vasconcelos A.T."/>
            <person name="Perreira-Neves A."/>
            <person name="Rosa I.A."/>
            <person name="Tasca T."/>
            <person name="Bogo M.R."/>
            <person name="de Souza W."/>
        </authorList>
    </citation>
    <scope>NUCLEOTIDE SEQUENCE [LARGE SCALE GENOMIC DNA]</scope>
    <source>
        <strain evidence="1">K</strain>
    </source>
</reference>
<protein>
    <recommendedName>
        <fullName evidence="3">UDENN domain-containing protein</fullName>
    </recommendedName>
</protein>
<dbReference type="AlphaFoldDB" id="A0A1J4JD11"/>
<gene>
    <name evidence="1" type="ORF">TRFO_36860</name>
</gene>
<dbReference type="Proteomes" id="UP000179807">
    <property type="component" value="Unassembled WGS sequence"/>
</dbReference>
<dbReference type="EMBL" id="MLAK01001144">
    <property type="protein sequence ID" value="OHS97000.1"/>
    <property type="molecule type" value="Genomic_DNA"/>
</dbReference>
<evidence type="ECO:0008006" key="3">
    <source>
        <dbReference type="Google" id="ProtNLM"/>
    </source>
</evidence>
<sequence>MVNLKTDGKEIVMSENTKIENDFCVALILLEHKPKSVTFLKTVSPEDFNFDNDLRIIIDNGFRLNDNKTSIKYAFTTKNHWAFTWNFKGDKENYYSIIILTIYNLPSLYFSFFEEIQTETSSNLIDFDSLVFVDFIYSLLLSWKLINHNTILVNFPTSTKYVKLDIATVCFTHINAFQYFQHDEITQIWRTLLTGSGLLIICDDPEILSSAVFAACSLIYPVEFRDRILITMNEEDERLLNLQFYSIVATTSNVEVNKIRNFGCITNVIQKNEFVESGVLKEKVLQKTLKVLEILVFLMDRILLINPYNDVLEGPYVTDDFEDIFKMKDDKRKYKTLPPDAFRQIEKTKTMIFYRRKIVFRSTFRNSFLSINPETALCGMSHQHLLLIYQKLDLLGKKFSSDKHFMSVINIHRKVIKKYLLKFKD</sequence>
<keyword evidence="2" id="KW-1185">Reference proteome</keyword>
<accession>A0A1J4JD11</accession>
<comment type="caution">
    <text evidence="1">The sequence shown here is derived from an EMBL/GenBank/DDBJ whole genome shotgun (WGS) entry which is preliminary data.</text>
</comment>
<dbReference type="VEuPathDB" id="TrichDB:TRFO_36860"/>
<evidence type="ECO:0000313" key="2">
    <source>
        <dbReference type="Proteomes" id="UP000179807"/>
    </source>
</evidence>
<evidence type="ECO:0000313" key="1">
    <source>
        <dbReference type="EMBL" id="OHS97000.1"/>
    </source>
</evidence>
<dbReference type="OrthoDB" id="10575991at2759"/>
<dbReference type="RefSeq" id="XP_068350137.1">
    <property type="nucleotide sequence ID" value="XM_068511085.1"/>
</dbReference>
<proteinExistence type="predicted"/>
<organism evidence="1 2">
    <name type="scientific">Tritrichomonas foetus</name>
    <dbReference type="NCBI Taxonomy" id="1144522"/>
    <lineage>
        <taxon>Eukaryota</taxon>
        <taxon>Metamonada</taxon>
        <taxon>Parabasalia</taxon>
        <taxon>Tritrichomonadida</taxon>
        <taxon>Tritrichomonadidae</taxon>
        <taxon>Tritrichomonas</taxon>
    </lineage>
</organism>
<name>A0A1J4JD11_9EUKA</name>
<dbReference type="GeneID" id="94845789"/>